<dbReference type="AlphaFoldDB" id="A0AAJ6B372"/>
<dbReference type="EC" id="2.4.-.-" evidence="3"/>
<dbReference type="GO" id="GO:0016757">
    <property type="term" value="F:glycosyltransferase activity"/>
    <property type="evidence" value="ECO:0007669"/>
    <property type="project" value="UniProtKB-KW"/>
</dbReference>
<sequence>MTAILRIVLDPAAGAVSDVASASLELARGLVTTAPAGCAVEAIAPAARADEAVDLASLVPGLEAATRLPLGRRELAAAWQLGMPTGVGGGLIHAPSLLAPLVRHDRVHDNDQTVVTMWDLDAWERPDEMPRAHVASQRALLKRAVKFADAVVVPTHATAQRLGELARLGDRVRVIAGAPPETFRVPADEIGRRRALGLPEGFVLFSGAPVASSGLAVGLHAVARAGVDLPVVILDAPEGSEPALAELAVAAGIPESHVHARPALDPHDRAAVFGAAVAYLAPAAGSAFPWRLVEALRLGVPVVAVDSSVHREVLAEGGLVAEADADALGEALTGALGSTSAAERLGVLAGDRGRAFSWAGAAERVWQLHADL</sequence>
<gene>
    <name evidence="3" type="ORF">P0Y48_00840</name>
</gene>
<reference evidence="3" key="1">
    <citation type="submission" date="2023-03" db="EMBL/GenBank/DDBJ databases">
        <title>Andean soil-derived lignocellulolytic bacterial consortium as a source of novel taxa and putative plastic-active enzymes.</title>
        <authorList>
            <person name="Diaz-Garcia L."/>
            <person name="Chuvochina M."/>
            <person name="Feuerriegel G."/>
            <person name="Bunk B."/>
            <person name="Sproer C."/>
            <person name="Streit W.R."/>
            <person name="Rodriguez L.M."/>
            <person name="Overmann J."/>
            <person name="Jimenez D.J."/>
        </authorList>
    </citation>
    <scope>NUCLEOTIDE SEQUENCE</scope>
    <source>
        <strain evidence="3">MAG 4610</strain>
    </source>
</reference>
<keyword evidence="1 3" id="KW-0808">Transferase</keyword>
<name>A0AAJ6B372_9MICO</name>
<dbReference type="EMBL" id="CP119321">
    <property type="protein sequence ID" value="WEK13790.1"/>
    <property type="molecule type" value="Genomic_DNA"/>
</dbReference>
<proteinExistence type="predicted"/>
<keyword evidence="3" id="KW-0328">Glycosyltransferase</keyword>
<evidence type="ECO:0000256" key="1">
    <source>
        <dbReference type="ARBA" id="ARBA00022679"/>
    </source>
</evidence>
<dbReference type="PANTHER" id="PTHR46401">
    <property type="entry name" value="GLYCOSYLTRANSFERASE WBBK-RELATED"/>
    <property type="match status" value="1"/>
</dbReference>
<feature type="domain" description="Glycosyl transferase family 1" evidence="2">
    <location>
        <begin position="200"/>
        <end position="345"/>
    </location>
</feature>
<evidence type="ECO:0000313" key="4">
    <source>
        <dbReference type="Proteomes" id="UP001213972"/>
    </source>
</evidence>
<evidence type="ECO:0000259" key="2">
    <source>
        <dbReference type="Pfam" id="PF00534"/>
    </source>
</evidence>
<protein>
    <submittedName>
        <fullName evidence="3">Glycosyltransferase</fullName>
        <ecNumber evidence="3">2.4.-.-</ecNumber>
    </submittedName>
</protein>
<dbReference type="Gene3D" id="3.40.50.2000">
    <property type="entry name" value="Glycogen Phosphorylase B"/>
    <property type="match status" value="2"/>
</dbReference>
<dbReference type="Proteomes" id="UP001213972">
    <property type="component" value="Chromosome"/>
</dbReference>
<dbReference type="SUPFAM" id="SSF53756">
    <property type="entry name" value="UDP-Glycosyltransferase/glycogen phosphorylase"/>
    <property type="match status" value="1"/>
</dbReference>
<evidence type="ECO:0000313" key="3">
    <source>
        <dbReference type="EMBL" id="WEK13790.1"/>
    </source>
</evidence>
<accession>A0AAJ6B372</accession>
<dbReference type="PANTHER" id="PTHR46401:SF2">
    <property type="entry name" value="GLYCOSYLTRANSFERASE WBBK-RELATED"/>
    <property type="match status" value="1"/>
</dbReference>
<dbReference type="Pfam" id="PF00534">
    <property type="entry name" value="Glycos_transf_1"/>
    <property type="match status" value="1"/>
</dbReference>
<dbReference type="InterPro" id="IPR001296">
    <property type="entry name" value="Glyco_trans_1"/>
</dbReference>
<dbReference type="GO" id="GO:0009103">
    <property type="term" value="P:lipopolysaccharide biosynthetic process"/>
    <property type="evidence" value="ECO:0007669"/>
    <property type="project" value="TreeGrafter"/>
</dbReference>
<organism evidence="3 4">
    <name type="scientific">Candidatus Microbacterium phytovorans</name>
    <dbReference type="NCBI Taxonomy" id="3121374"/>
    <lineage>
        <taxon>Bacteria</taxon>
        <taxon>Bacillati</taxon>
        <taxon>Actinomycetota</taxon>
        <taxon>Actinomycetes</taxon>
        <taxon>Micrococcales</taxon>
        <taxon>Microbacteriaceae</taxon>
        <taxon>Microbacterium</taxon>
    </lineage>
</organism>